<proteinExistence type="predicted"/>
<dbReference type="EMBL" id="AJ890364">
    <property type="protein sequence ID" value="CAI65734.1"/>
    <property type="molecule type" value="Genomic_DNA"/>
</dbReference>
<evidence type="ECO:0000313" key="1">
    <source>
        <dbReference type="EMBL" id="CAI65734.1"/>
    </source>
</evidence>
<name>Q4A2H2_EHV8U</name>
<dbReference type="Proteomes" id="UP000000863">
    <property type="component" value="Segment"/>
</dbReference>
<gene>
    <name evidence="1" type="ORF">EhV308</name>
</gene>
<reference evidence="1 2" key="1">
    <citation type="journal article" date="2005" name="Science">
        <title>Complete genome sequence and lytic phase transcription profile of a Coccolithovirus.</title>
        <authorList>
            <person name="Wilson W.H."/>
            <person name="Schroeder D.C."/>
            <person name="Allen M.J."/>
            <person name="Holden M.T.G."/>
            <person name="Parkhill J."/>
            <person name="Barrell B.G."/>
            <person name="Churcher C."/>
            <person name="Hamlin N."/>
            <person name="Mungall K."/>
            <person name="Norbertczak H."/>
            <person name="Quail M.A."/>
            <person name="Price C."/>
            <person name="Rabbinowitsch E."/>
            <person name="Walker D."/>
            <person name="Craigon M."/>
            <person name="Roy D."/>
            <person name="Ghazal P."/>
        </authorList>
    </citation>
    <scope>NUCLEOTIDE SEQUENCE [LARGE SCALE GENOMIC DNA]</scope>
    <source>
        <strain evidence="2">Isolate United Kingdom/English Channel/1999</strain>
    </source>
</reference>
<dbReference type="RefSeq" id="YP_294065.1">
    <property type="nucleotide sequence ID" value="NC_007346.1"/>
</dbReference>
<organismHost>
    <name type="scientific">Emiliania huxleyi</name>
    <name type="common">Coccolithophore</name>
    <name type="synonym">Pontosphaera huxleyi</name>
    <dbReference type="NCBI Taxonomy" id="2903"/>
</organismHost>
<organism evidence="1 2">
    <name type="scientific">Emiliania huxleyi virus 86 (isolate United Kingdom/English Channel/1999)</name>
    <name type="common">EhV-86</name>
    <dbReference type="NCBI Taxonomy" id="654925"/>
    <lineage>
        <taxon>Viruses</taxon>
        <taxon>Varidnaviria</taxon>
        <taxon>Bamfordvirae</taxon>
        <taxon>Nucleocytoviricota</taxon>
        <taxon>Megaviricetes</taxon>
        <taxon>Algavirales</taxon>
        <taxon>Phycodnaviridae</taxon>
        <taxon>Coccolithovirus</taxon>
        <taxon>Coccolithovirus huxleyi</taxon>
        <taxon>Emiliania huxleyi virus 86</taxon>
    </lineage>
</organism>
<accession>Q4A2H2</accession>
<sequence>MVTQVNHMFDKYLFELYADAQKYYDFLDDLNTCDANSEDSSEFTGPILQKAIALRHALEIELVKTNPDQFLKFSAQCTAAYTDLYHEIEPESAENVVKSFQAFYSRCLTWFYKMNN</sequence>
<protein>
    <submittedName>
        <fullName evidence="1">Uncharacterized protein</fullName>
    </submittedName>
</protein>
<keyword evidence="2" id="KW-1185">Reference proteome</keyword>
<dbReference type="KEGG" id="vg:3654957"/>
<evidence type="ECO:0000313" key="2">
    <source>
        <dbReference type="Proteomes" id="UP000000863"/>
    </source>
</evidence>
<dbReference type="GeneID" id="3654957"/>